<feature type="transmembrane region" description="Helical" evidence="3">
    <location>
        <begin position="27"/>
        <end position="45"/>
    </location>
</feature>
<dbReference type="NCBIfam" id="TIGR01730">
    <property type="entry name" value="RND_mfp"/>
    <property type="match status" value="1"/>
</dbReference>
<evidence type="ECO:0000259" key="4">
    <source>
        <dbReference type="Pfam" id="PF25954"/>
    </source>
</evidence>
<dbReference type="Proteomes" id="UP000243679">
    <property type="component" value="Chromosome"/>
</dbReference>
<feature type="domain" description="CusB-like beta-barrel" evidence="4">
    <location>
        <begin position="251"/>
        <end position="324"/>
    </location>
</feature>
<feature type="domain" description="CzcB-like barrel-sandwich hybrid" evidence="5">
    <location>
        <begin position="84"/>
        <end position="229"/>
    </location>
</feature>
<keyword evidence="2" id="KW-0175">Coiled coil</keyword>
<sequence>MEALEKLKIHRVPKTTPQQVPKPNRRWIRVFISLLIGVITLYFIYTKILRSGTQIIVGTISLAYPAQEYTLFNATGYVVPQTKADIASKATGQLEALEVEEGDYVKKGDVIARLENRDVLATMAKAKANIAITQAGLLEAKAELENAAITLKRLKSLVNRNLATQADYDIAKARYDTAEAKVQSARANILVAEAGYQEAKVAVEYTLIRAPFDGVILKKHADLGDVVAPFSSAMQSKGTVVSMADMNTLQVEVDVSESNLMQVKINQPCQIQLDAFPDNRIRGRVHMIIPTVDRAKATILVKVRFIDRDDRILPDMSARVAFLSQELSSQDLQPYIVAPISAIFLNNNQAYAFRIRNNIAYQTPVIIGEQWRDLVVIKSGLANGDKVAIHLSTKLRDGTQVIFSSTNN</sequence>
<dbReference type="Gene3D" id="2.40.420.20">
    <property type="match status" value="1"/>
</dbReference>
<evidence type="ECO:0000256" key="1">
    <source>
        <dbReference type="ARBA" id="ARBA00009477"/>
    </source>
</evidence>
<protein>
    <submittedName>
        <fullName evidence="7">RND family efflux transporter MFP subunit</fullName>
    </submittedName>
</protein>
<reference evidence="7 8" key="1">
    <citation type="journal article" date="2017" name="ISME J.">
        <title>An acid-tolerant ammonia-oxidizing ?-proteobacterium from soil.</title>
        <authorList>
            <person name="Hayatsu M."/>
            <person name="Tago K."/>
            <person name="Uchiyama I."/>
            <person name="Toyoda A."/>
            <person name="Wang Y."/>
            <person name="Shimomura Y."/>
            <person name="Okubo T."/>
            <person name="Kurisu F."/>
            <person name="Hirono Y."/>
            <person name="Nonaka K."/>
            <person name="Akiyama H."/>
            <person name="Itoh T."/>
            <person name="Takami H."/>
        </authorList>
    </citation>
    <scope>NUCLEOTIDE SEQUENCE [LARGE SCALE GENOMIC DNA]</scope>
    <source>
        <strain evidence="7 8">TAO100</strain>
    </source>
</reference>
<evidence type="ECO:0000313" key="8">
    <source>
        <dbReference type="Proteomes" id="UP000243679"/>
    </source>
</evidence>
<name>A0A1Q2SN08_9GAMM</name>
<dbReference type="PANTHER" id="PTHR30469:SF38">
    <property type="entry name" value="HLYD FAMILY SECRETION PROTEIN"/>
    <property type="match status" value="1"/>
</dbReference>
<dbReference type="InterPro" id="IPR058637">
    <property type="entry name" value="YknX-like_C"/>
</dbReference>
<dbReference type="GO" id="GO:0015562">
    <property type="term" value="F:efflux transmembrane transporter activity"/>
    <property type="evidence" value="ECO:0007669"/>
    <property type="project" value="TreeGrafter"/>
</dbReference>
<dbReference type="RefSeq" id="WP_096527074.1">
    <property type="nucleotide sequence ID" value="NZ_AP014836.1"/>
</dbReference>
<dbReference type="Gene3D" id="2.40.30.170">
    <property type="match status" value="1"/>
</dbReference>
<dbReference type="Pfam" id="PF25954">
    <property type="entry name" value="Beta-barrel_RND_2"/>
    <property type="match status" value="1"/>
</dbReference>
<dbReference type="Gene3D" id="2.40.50.100">
    <property type="match status" value="1"/>
</dbReference>
<dbReference type="EMBL" id="AP014836">
    <property type="protein sequence ID" value="BAW80535.1"/>
    <property type="molecule type" value="Genomic_DNA"/>
</dbReference>
<keyword evidence="8" id="KW-1185">Reference proteome</keyword>
<accession>A0A1Q2SN08</accession>
<organism evidence="7 8">
    <name type="scientific">Candidatus Nitrosoglobus terrae</name>
    <dbReference type="NCBI Taxonomy" id="1630141"/>
    <lineage>
        <taxon>Bacteria</taxon>
        <taxon>Pseudomonadati</taxon>
        <taxon>Pseudomonadota</taxon>
        <taxon>Gammaproteobacteria</taxon>
        <taxon>Chromatiales</taxon>
        <taxon>Chromatiaceae</taxon>
        <taxon>Candidatus Nitrosoglobus</taxon>
    </lineage>
</organism>
<dbReference type="Pfam" id="PF25989">
    <property type="entry name" value="YknX_C"/>
    <property type="match status" value="1"/>
</dbReference>
<feature type="domain" description="YknX-like C-terminal permuted SH3-like" evidence="6">
    <location>
        <begin position="338"/>
        <end position="402"/>
    </location>
</feature>
<dbReference type="OrthoDB" id="9789643at2"/>
<proteinExistence type="inferred from homology"/>
<dbReference type="InterPro" id="IPR058792">
    <property type="entry name" value="Beta-barrel_RND_2"/>
</dbReference>
<gene>
    <name evidence="7" type="ORF">TAO_1165</name>
</gene>
<evidence type="ECO:0000259" key="6">
    <source>
        <dbReference type="Pfam" id="PF25989"/>
    </source>
</evidence>
<dbReference type="Gene3D" id="1.10.287.470">
    <property type="entry name" value="Helix hairpin bin"/>
    <property type="match status" value="1"/>
</dbReference>
<evidence type="ECO:0000256" key="3">
    <source>
        <dbReference type="SAM" id="Phobius"/>
    </source>
</evidence>
<dbReference type="InterPro" id="IPR058647">
    <property type="entry name" value="BSH_CzcB-like"/>
</dbReference>
<dbReference type="PANTHER" id="PTHR30469">
    <property type="entry name" value="MULTIDRUG RESISTANCE PROTEIN MDTA"/>
    <property type="match status" value="1"/>
</dbReference>
<keyword evidence="3" id="KW-0812">Transmembrane</keyword>
<dbReference type="AlphaFoldDB" id="A0A1Q2SN08"/>
<feature type="coiled-coil region" evidence="2">
    <location>
        <begin position="137"/>
        <end position="188"/>
    </location>
</feature>
<evidence type="ECO:0000259" key="5">
    <source>
        <dbReference type="Pfam" id="PF25973"/>
    </source>
</evidence>
<dbReference type="GO" id="GO:1990281">
    <property type="term" value="C:efflux pump complex"/>
    <property type="evidence" value="ECO:0007669"/>
    <property type="project" value="TreeGrafter"/>
</dbReference>
<dbReference type="InterPro" id="IPR006143">
    <property type="entry name" value="RND_pump_MFP"/>
</dbReference>
<dbReference type="SUPFAM" id="SSF111369">
    <property type="entry name" value="HlyD-like secretion proteins"/>
    <property type="match status" value="1"/>
</dbReference>
<keyword evidence="3" id="KW-0472">Membrane</keyword>
<dbReference type="KEGG" id="ntt:TAO_1165"/>
<evidence type="ECO:0000256" key="2">
    <source>
        <dbReference type="SAM" id="Coils"/>
    </source>
</evidence>
<keyword evidence="3" id="KW-1133">Transmembrane helix</keyword>
<comment type="similarity">
    <text evidence="1">Belongs to the membrane fusion protein (MFP) (TC 8.A.1) family.</text>
</comment>
<dbReference type="FunFam" id="2.40.30.170:FF:000010">
    <property type="entry name" value="Efflux RND transporter periplasmic adaptor subunit"/>
    <property type="match status" value="1"/>
</dbReference>
<dbReference type="Pfam" id="PF25973">
    <property type="entry name" value="BSH_CzcB"/>
    <property type="match status" value="1"/>
</dbReference>
<evidence type="ECO:0000313" key="7">
    <source>
        <dbReference type="EMBL" id="BAW80535.1"/>
    </source>
</evidence>